<evidence type="ECO:0000256" key="10">
    <source>
        <dbReference type="ARBA" id="ARBA00022630"/>
    </source>
</evidence>
<dbReference type="InterPro" id="IPR016169">
    <property type="entry name" value="FAD-bd_PCMH_sub2"/>
</dbReference>
<dbReference type="UniPathway" id="UPA00219"/>
<evidence type="ECO:0000256" key="17">
    <source>
        <dbReference type="ARBA" id="ARBA00023316"/>
    </source>
</evidence>
<dbReference type="NCBIfam" id="NF010478">
    <property type="entry name" value="PRK13903.1"/>
    <property type="match status" value="1"/>
</dbReference>
<evidence type="ECO:0000256" key="5">
    <source>
        <dbReference type="ARBA" id="ARBA00010485"/>
    </source>
</evidence>
<dbReference type="InterPro" id="IPR011601">
    <property type="entry name" value="MurB_C"/>
</dbReference>
<dbReference type="GO" id="GO:0008762">
    <property type="term" value="F:UDP-N-acetylmuramate dehydrogenase activity"/>
    <property type="evidence" value="ECO:0007669"/>
    <property type="project" value="UniProtKB-UniRule"/>
</dbReference>
<evidence type="ECO:0000256" key="6">
    <source>
        <dbReference type="ARBA" id="ARBA00012518"/>
    </source>
</evidence>
<dbReference type="GO" id="GO:0005829">
    <property type="term" value="C:cytosol"/>
    <property type="evidence" value="ECO:0007669"/>
    <property type="project" value="TreeGrafter"/>
</dbReference>
<evidence type="ECO:0000259" key="21">
    <source>
        <dbReference type="PROSITE" id="PS51387"/>
    </source>
</evidence>
<dbReference type="GO" id="GO:0071555">
    <property type="term" value="P:cell wall organization"/>
    <property type="evidence" value="ECO:0007669"/>
    <property type="project" value="UniProtKB-KW"/>
</dbReference>
<evidence type="ECO:0000256" key="15">
    <source>
        <dbReference type="ARBA" id="ARBA00023002"/>
    </source>
</evidence>
<evidence type="ECO:0000256" key="4">
    <source>
        <dbReference type="ARBA" id="ARBA00004752"/>
    </source>
</evidence>
<keyword evidence="14 20" id="KW-0573">Peptidoglycan synthesis</keyword>
<evidence type="ECO:0000256" key="2">
    <source>
        <dbReference type="ARBA" id="ARBA00003921"/>
    </source>
</evidence>
<evidence type="ECO:0000256" key="19">
    <source>
        <dbReference type="ARBA" id="ARBA00048914"/>
    </source>
</evidence>
<dbReference type="SUPFAM" id="SSF56176">
    <property type="entry name" value="FAD-binding/transporter-associated domain-like"/>
    <property type="match status" value="1"/>
</dbReference>
<dbReference type="InterPro" id="IPR036635">
    <property type="entry name" value="MurB_C_sf"/>
</dbReference>
<dbReference type="NCBIfam" id="NF000755">
    <property type="entry name" value="PRK00046.1"/>
    <property type="match status" value="1"/>
</dbReference>
<keyword evidence="13 20" id="KW-0133">Cell shape</keyword>
<comment type="catalytic activity">
    <reaction evidence="19 20">
        <text>UDP-N-acetyl-alpha-D-muramate + NADP(+) = UDP-N-acetyl-3-O-(1-carboxyvinyl)-alpha-D-glucosamine + NADPH + H(+)</text>
        <dbReference type="Rhea" id="RHEA:12248"/>
        <dbReference type="ChEBI" id="CHEBI:15378"/>
        <dbReference type="ChEBI" id="CHEBI:57783"/>
        <dbReference type="ChEBI" id="CHEBI:58349"/>
        <dbReference type="ChEBI" id="CHEBI:68483"/>
        <dbReference type="ChEBI" id="CHEBI:70757"/>
        <dbReference type="EC" id="1.3.1.98"/>
    </reaction>
</comment>
<dbReference type="EC" id="1.3.1.98" evidence="6 20"/>
<dbReference type="GO" id="GO:0051301">
    <property type="term" value="P:cell division"/>
    <property type="evidence" value="ECO:0007669"/>
    <property type="project" value="UniProtKB-KW"/>
</dbReference>
<dbReference type="HAMAP" id="MF_00037">
    <property type="entry name" value="MurB"/>
    <property type="match status" value="1"/>
</dbReference>
<proteinExistence type="inferred from homology"/>
<evidence type="ECO:0000256" key="1">
    <source>
        <dbReference type="ARBA" id="ARBA00001974"/>
    </source>
</evidence>
<comment type="similarity">
    <text evidence="5 20">Belongs to the MurB family.</text>
</comment>
<dbReference type="NCBIfam" id="TIGR00179">
    <property type="entry name" value="murB"/>
    <property type="match status" value="1"/>
</dbReference>
<comment type="pathway">
    <text evidence="4 20">Cell wall biogenesis; peptidoglycan biosynthesis.</text>
</comment>
<dbReference type="PROSITE" id="PS51387">
    <property type="entry name" value="FAD_PCMH"/>
    <property type="match status" value="1"/>
</dbReference>
<name>A0A558J2T5_9GAMM</name>
<dbReference type="GO" id="GO:0009252">
    <property type="term" value="P:peptidoglycan biosynthetic process"/>
    <property type="evidence" value="ECO:0007669"/>
    <property type="project" value="UniProtKB-UniRule"/>
</dbReference>
<evidence type="ECO:0000256" key="14">
    <source>
        <dbReference type="ARBA" id="ARBA00022984"/>
    </source>
</evidence>
<keyword evidence="9 20" id="KW-0132">Cell division</keyword>
<evidence type="ECO:0000256" key="13">
    <source>
        <dbReference type="ARBA" id="ARBA00022960"/>
    </source>
</evidence>
<dbReference type="Pfam" id="PF02873">
    <property type="entry name" value="MurB_C"/>
    <property type="match status" value="1"/>
</dbReference>
<gene>
    <name evidence="20 22" type="primary">murB</name>
    <name evidence="22" type="ORF">FQP89_20620</name>
</gene>
<evidence type="ECO:0000256" key="7">
    <source>
        <dbReference type="ARBA" id="ARBA00015188"/>
    </source>
</evidence>
<protein>
    <recommendedName>
        <fullName evidence="7 20">UDP-N-acetylenolpyruvoylglucosamine reductase</fullName>
        <ecNumber evidence="6 20">1.3.1.98</ecNumber>
    </recommendedName>
    <alternativeName>
        <fullName evidence="18 20">UDP-N-acetylmuramate dehydrogenase</fullName>
    </alternativeName>
</protein>
<evidence type="ECO:0000256" key="11">
    <source>
        <dbReference type="ARBA" id="ARBA00022827"/>
    </source>
</evidence>
<comment type="subcellular location">
    <subcellularLocation>
        <location evidence="3 20">Cytoplasm</location>
    </subcellularLocation>
</comment>
<dbReference type="GO" id="GO:0008360">
    <property type="term" value="P:regulation of cell shape"/>
    <property type="evidence" value="ECO:0007669"/>
    <property type="project" value="UniProtKB-KW"/>
</dbReference>
<evidence type="ECO:0000256" key="16">
    <source>
        <dbReference type="ARBA" id="ARBA00023306"/>
    </source>
</evidence>
<dbReference type="InterPro" id="IPR006094">
    <property type="entry name" value="Oxid_FAD_bind_N"/>
</dbReference>
<evidence type="ECO:0000256" key="9">
    <source>
        <dbReference type="ARBA" id="ARBA00022618"/>
    </source>
</evidence>
<keyword evidence="8 20" id="KW-0963">Cytoplasm</keyword>
<comment type="caution">
    <text evidence="22">The sequence shown here is derived from an EMBL/GenBank/DDBJ whole genome shotgun (WGS) entry which is preliminary data.</text>
</comment>
<comment type="cofactor">
    <cofactor evidence="1 20">
        <name>FAD</name>
        <dbReference type="ChEBI" id="CHEBI:57692"/>
    </cofactor>
</comment>
<dbReference type="PANTHER" id="PTHR21071">
    <property type="entry name" value="UDP-N-ACETYLENOLPYRUVOYLGLUCOSAMINE REDUCTASE"/>
    <property type="match status" value="1"/>
</dbReference>
<evidence type="ECO:0000256" key="18">
    <source>
        <dbReference type="ARBA" id="ARBA00031026"/>
    </source>
</evidence>
<dbReference type="Gene3D" id="3.30.43.10">
    <property type="entry name" value="Uridine Diphospho-n-acetylenolpyruvylglucosamine Reductase, domain 2"/>
    <property type="match status" value="1"/>
</dbReference>
<accession>A0A558J2T5</accession>
<dbReference type="InterPro" id="IPR003170">
    <property type="entry name" value="MurB"/>
</dbReference>
<evidence type="ECO:0000256" key="12">
    <source>
        <dbReference type="ARBA" id="ARBA00022857"/>
    </source>
</evidence>
<feature type="active site" evidence="20">
    <location>
        <position position="163"/>
    </location>
</feature>
<dbReference type="InterPro" id="IPR016167">
    <property type="entry name" value="FAD-bd_PCMH_sub1"/>
</dbReference>
<dbReference type="Proteomes" id="UP000317288">
    <property type="component" value="Unassembled WGS sequence"/>
</dbReference>
<dbReference type="EMBL" id="VNFE01000007">
    <property type="protein sequence ID" value="TVU87978.1"/>
    <property type="molecule type" value="Genomic_DNA"/>
</dbReference>
<dbReference type="RefSeq" id="WP_035578506.1">
    <property type="nucleotide sequence ID" value="NZ_VNFE01000007.1"/>
</dbReference>
<organism evidence="22 23">
    <name type="scientific">Vreelandella titanicae</name>
    <dbReference type="NCBI Taxonomy" id="664683"/>
    <lineage>
        <taxon>Bacteria</taxon>
        <taxon>Pseudomonadati</taxon>
        <taxon>Pseudomonadota</taxon>
        <taxon>Gammaproteobacteria</taxon>
        <taxon>Oceanospirillales</taxon>
        <taxon>Halomonadaceae</taxon>
        <taxon>Vreelandella</taxon>
    </lineage>
</organism>
<dbReference type="Gene3D" id="3.30.465.10">
    <property type="match status" value="1"/>
</dbReference>
<evidence type="ECO:0000313" key="23">
    <source>
        <dbReference type="Proteomes" id="UP000317288"/>
    </source>
</evidence>
<feature type="domain" description="FAD-binding PCMH-type" evidence="21">
    <location>
        <begin position="17"/>
        <end position="187"/>
    </location>
</feature>
<dbReference type="Gene3D" id="3.90.78.10">
    <property type="entry name" value="UDP-N-acetylenolpyruvoylglucosamine reductase, C-terminal domain"/>
    <property type="match status" value="1"/>
</dbReference>
<evidence type="ECO:0000256" key="8">
    <source>
        <dbReference type="ARBA" id="ARBA00022490"/>
    </source>
</evidence>
<evidence type="ECO:0000256" key="20">
    <source>
        <dbReference type="HAMAP-Rule" id="MF_00037"/>
    </source>
</evidence>
<keyword evidence="11 20" id="KW-0274">FAD</keyword>
<feature type="active site" description="Proton donor" evidence="20">
    <location>
        <position position="235"/>
    </location>
</feature>
<feature type="active site" evidence="20">
    <location>
        <position position="331"/>
    </location>
</feature>
<reference evidence="22 23" key="1">
    <citation type="submission" date="2019-07" db="EMBL/GenBank/DDBJ databases">
        <title>Diversity of Bacteria from Kongsfjorden, Arctic.</title>
        <authorList>
            <person name="Yu Y."/>
        </authorList>
    </citation>
    <scope>NUCLEOTIDE SEQUENCE [LARGE SCALE GENOMIC DNA]</scope>
    <source>
        <strain evidence="22 23">SM1922</strain>
    </source>
</reference>
<dbReference type="InterPro" id="IPR036318">
    <property type="entry name" value="FAD-bd_PCMH-like_sf"/>
</dbReference>
<keyword evidence="17 20" id="KW-0961">Cell wall biogenesis/degradation</keyword>
<keyword evidence="10 20" id="KW-0285">Flavoprotein</keyword>
<dbReference type="SUPFAM" id="SSF56194">
    <property type="entry name" value="Uridine diphospho-N-Acetylenolpyruvylglucosamine reductase, MurB, C-terminal domain"/>
    <property type="match status" value="1"/>
</dbReference>
<dbReference type="Pfam" id="PF01565">
    <property type="entry name" value="FAD_binding_4"/>
    <property type="match status" value="1"/>
</dbReference>
<dbReference type="InterPro" id="IPR016166">
    <property type="entry name" value="FAD-bd_PCMH"/>
</dbReference>
<sequence>MTIFSNVDLSAANTLRLPCQAERFAAPTTLTALRQTLAEACRKGWPVTLLGGGSNVLLPETLPGLVVRPALQQYWLSQRPGDVLAHVGAGVNWHTLVMTTAARGLWGIENLALIPGSCGAAPVQNIGAYGVELADTLQAVQVMELATGQVDWLSSQQCAFGYRDSLFKGELAGSVVITQLVLRLSRTPAPRLGYGDLAARLANSLTPTPLAVAEAVCAIRREKLPDPQVLANAGSFFKNPLVSHQWAAQLLKEHPSMPHFPQEGGQTKLAAGWLIDQCGLKGMRDGAFGVHQHQALVLVHFGGGDRQGLMKTADYIAAQVEARFGLRLEPEPRLVNP</sequence>
<evidence type="ECO:0000313" key="22">
    <source>
        <dbReference type="EMBL" id="TVU87978.1"/>
    </source>
</evidence>
<comment type="function">
    <text evidence="2 20">Cell wall formation.</text>
</comment>
<keyword evidence="15 20" id="KW-0560">Oxidoreductase</keyword>
<dbReference type="AlphaFoldDB" id="A0A558J2T5"/>
<dbReference type="GO" id="GO:0071949">
    <property type="term" value="F:FAD binding"/>
    <property type="evidence" value="ECO:0007669"/>
    <property type="project" value="InterPro"/>
</dbReference>
<keyword evidence="12 20" id="KW-0521">NADP</keyword>
<dbReference type="PANTHER" id="PTHR21071:SF4">
    <property type="entry name" value="UDP-N-ACETYLENOLPYRUVOYLGLUCOSAMINE REDUCTASE"/>
    <property type="match status" value="1"/>
</dbReference>
<keyword evidence="16 20" id="KW-0131">Cell cycle</keyword>
<evidence type="ECO:0000256" key="3">
    <source>
        <dbReference type="ARBA" id="ARBA00004496"/>
    </source>
</evidence>